<evidence type="ECO:0000313" key="2">
    <source>
        <dbReference type="Proteomes" id="UP000094412"/>
    </source>
</evidence>
<gene>
    <name evidence="1" type="ORF">QV13_26895</name>
</gene>
<reference evidence="1 2" key="1">
    <citation type="submission" date="2016-08" db="EMBL/GenBank/DDBJ databases">
        <title>Whole genome sequence of Mesorhizobium sp. strain UASWS1009 isolated from industrial sewage.</title>
        <authorList>
            <person name="Crovadore J."/>
            <person name="Calmin G."/>
            <person name="Chablais R."/>
            <person name="Cochard B."/>
            <person name="Lefort F."/>
        </authorList>
    </citation>
    <scope>NUCLEOTIDE SEQUENCE [LARGE SCALE GENOMIC DNA]</scope>
    <source>
        <strain evidence="1 2">UASWS1009</strain>
    </source>
</reference>
<comment type="caution">
    <text evidence="1">The sequence shown here is derived from an EMBL/GenBank/DDBJ whole genome shotgun (WGS) entry which is preliminary data.</text>
</comment>
<dbReference type="RefSeq" id="WP_024923215.1">
    <property type="nucleotide sequence ID" value="NZ_MDEO01000036.1"/>
</dbReference>
<dbReference type="OrthoDB" id="10004496at2"/>
<protein>
    <submittedName>
        <fullName evidence="1">Uncharacterized protein</fullName>
    </submittedName>
</protein>
<keyword evidence="2" id="KW-1185">Reference proteome</keyword>
<dbReference type="EMBL" id="MDEO01000036">
    <property type="protein sequence ID" value="OCX13158.1"/>
    <property type="molecule type" value="Genomic_DNA"/>
</dbReference>
<dbReference type="STRING" id="1566387.QV13_26895"/>
<dbReference type="AlphaFoldDB" id="A0A1C2DEJ8"/>
<proteinExistence type="predicted"/>
<dbReference type="Proteomes" id="UP000094412">
    <property type="component" value="Unassembled WGS sequence"/>
</dbReference>
<evidence type="ECO:0000313" key="1">
    <source>
        <dbReference type="EMBL" id="OCX13158.1"/>
    </source>
</evidence>
<organism evidence="1 2">
    <name type="scientific">Mesorhizobium hungaricum</name>
    <dbReference type="NCBI Taxonomy" id="1566387"/>
    <lineage>
        <taxon>Bacteria</taxon>
        <taxon>Pseudomonadati</taxon>
        <taxon>Pseudomonadota</taxon>
        <taxon>Alphaproteobacteria</taxon>
        <taxon>Hyphomicrobiales</taxon>
        <taxon>Phyllobacteriaceae</taxon>
        <taxon>Mesorhizobium</taxon>
    </lineage>
</organism>
<sequence>MSKTLLEAAAEVDVIDAAGRIIANPARNAIAAPAATVFALAMATERFWAVCVEAELLARAVRLPMTGNVHDEDVRDDAIQQQTQRVHELMAALRGETPKDEEHATQRT</sequence>
<name>A0A1C2DEJ8_9HYPH</name>
<accession>A0A1C2DEJ8</accession>